<dbReference type="EMBL" id="FMJE01000002">
    <property type="protein sequence ID" value="SCM79323.1"/>
    <property type="molecule type" value="Genomic_DNA"/>
</dbReference>
<gene>
    <name evidence="1" type="ORF">KL86SPO_20512</name>
</gene>
<sequence>MNYDDKELPVGVALAPYLEFLVIMKHELTTAITKLPFHFTSIFVVYA</sequence>
<reference evidence="1" key="1">
    <citation type="submission" date="2016-08" db="EMBL/GenBank/DDBJ databases">
        <authorList>
            <person name="Seilhamer J.J."/>
        </authorList>
    </citation>
    <scope>NUCLEOTIDE SEQUENCE</scope>
    <source>
        <strain evidence="1">86</strain>
    </source>
</reference>
<proteinExistence type="predicted"/>
<evidence type="ECO:0000313" key="1">
    <source>
        <dbReference type="EMBL" id="SCM79323.1"/>
    </source>
</evidence>
<organism evidence="1">
    <name type="scientific">uncultured Sporomusa sp</name>
    <dbReference type="NCBI Taxonomy" id="307249"/>
    <lineage>
        <taxon>Bacteria</taxon>
        <taxon>Bacillati</taxon>
        <taxon>Bacillota</taxon>
        <taxon>Negativicutes</taxon>
        <taxon>Selenomonadales</taxon>
        <taxon>Sporomusaceae</taxon>
        <taxon>Sporomusa</taxon>
        <taxon>environmental samples</taxon>
    </lineage>
</organism>
<accession>A0A212LP27</accession>
<name>A0A212LP27_9FIRM</name>
<protein>
    <submittedName>
        <fullName evidence="1">Uncharacterized protein</fullName>
    </submittedName>
</protein>
<dbReference type="AlphaFoldDB" id="A0A212LP27"/>